<dbReference type="PANTHER" id="PTHR13593:SF140">
    <property type="entry name" value="PLC-LIKE PHOSPHODIESTERASE"/>
    <property type="match status" value="1"/>
</dbReference>
<dbReference type="GO" id="GO:0008081">
    <property type="term" value="F:phosphoric diester hydrolase activity"/>
    <property type="evidence" value="ECO:0007669"/>
    <property type="project" value="InterPro"/>
</dbReference>
<feature type="region of interest" description="Disordered" evidence="1">
    <location>
        <begin position="1"/>
        <end position="21"/>
    </location>
</feature>
<dbReference type="SUPFAM" id="SSF51695">
    <property type="entry name" value="PLC-like phosphodiesterases"/>
    <property type="match status" value="1"/>
</dbReference>
<dbReference type="AlphaFoldDB" id="A0A9P6T6Z0"/>
<dbReference type="Proteomes" id="UP000886653">
    <property type="component" value="Unassembled WGS sequence"/>
</dbReference>
<dbReference type="Gene3D" id="3.20.20.190">
    <property type="entry name" value="Phosphatidylinositol (PI) phosphodiesterase"/>
    <property type="match status" value="1"/>
</dbReference>
<dbReference type="OrthoDB" id="1046782at2759"/>
<protein>
    <submittedName>
        <fullName evidence="2">Uncharacterized protein</fullName>
    </submittedName>
</protein>
<dbReference type="InterPro" id="IPR051057">
    <property type="entry name" value="PI-PLC_domain"/>
</dbReference>
<feature type="region of interest" description="Disordered" evidence="1">
    <location>
        <begin position="106"/>
        <end position="136"/>
    </location>
</feature>
<accession>A0A9P6T6Z0</accession>
<dbReference type="PANTHER" id="PTHR13593">
    <property type="match status" value="1"/>
</dbReference>
<feature type="compositionally biased region" description="Low complexity" evidence="1">
    <location>
        <begin position="7"/>
        <end position="21"/>
    </location>
</feature>
<keyword evidence="3" id="KW-1185">Reference proteome</keyword>
<gene>
    <name evidence="2" type="ORF">CROQUDRAFT_725610</name>
</gene>
<dbReference type="GO" id="GO:0006629">
    <property type="term" value="P:lipid metabolic process"/>
    <property type="evidence" value="ECO:0007669"/>
    <property type="project" value="InterPro"/>
</dbReference>
<evidence type="ECO:0000313" key="3">
    <source>
        <dbReference type="Proteomes" id="UP000886653"/>
    </source>
</evidence>
<evidence type="ECO:0000256" key="1">
    <source>
        <dbReference type="SAM" id="MobiDB-lite"/>
    </source>
</evidence>
<feature type="region of interest" description="Disordered" evidence="1">
    <location>
        <begin position="160"/>
        <end position="180"/>
    </location>
</feature>
<sequence length="816" mass="89653">MQDTSRPTAPSSKSSTLSKPSLGTLAISSSIVLDISSPTPVQGPPAAGLFRDREICKDPESLTVDSLNSSIQFGSLSAALPESQDEPGPSRLRKITNSIFLRPSHARCQSQTKFESEDSSGSDEPSIKADGESTSNIESDWCEVNENFVINESQKSSLSSQGTFLTATPRKSSKPKLSRPKSITSLASAGLMGVLQPAIPSSNIKIVANLKILNETGWPLKTVQWPTKCISRGKRAYLLSHFRGNYFDESSIPPISETLQDSLVDIGRVPQLSRLKSHKSPSGWIYFDLIKPDGYILHMQCFVKIDRSGNVINASVGRFDLDSNRAKPMPSGLLGSTEISSARPSLVVYRLTKEELINAENQVDDSPMKPLFTPTKGVTLSSYVSQPFVTVSFRAGKDGRYHEGQISKLGQPHNYAQFTRSEHSLGGMEGLLASLCVQHQLHPQPILHRSVTINPLSGLVSEGDKRLPLASTSETKSIFLPELNLSLAYGFHDSRMGKRHSMYAYVTPDYSSWLGNLIASDSRWLGVPFSRLVLQGSHDSGMFTSLNPGFVELITKMKLDSDIGNFIIDHGIPFVHALTRVLKTFNIDLENAICNISNTQKDNFYYQLCSGARFFDFRPGYCFDKCLKGERGAIHHQHACVPGYGYVAALAETFIFLAQHPKEIAVFELKSDGFVTQTTTWAKDGTPIFSMIPTRQALSSAVEEARADAIDAEPGAELIKVGGPSDLDKRIGTLLEEGLRLIIIYRMGEEPEQGWDWIRDDSYDHVLYDTDRPQGILTALSETYIRNSVPQTAGQTDTSKALPGTIYQLQATPTKS</sequence>
<reference evidence="2" key="1">
    <citation type="submission" date="2013-11" db="EMBL/GenBank/DDBJ databases">
        <title>Genome sequence of the fusiform rust pathogen reveals effectors for host alternation and coevolution with pine.</title>
        <authorList>
            <consortium name="DOE Joint Genome Institute"/>
            <person name="Smith K."/>
            <person name="Pendleton A."/>
            <person name="Kubisiak T."/>
            <person name="Anderson C."/>
            <person name="Salamov A."/>
            <person name="Aerts A."/>
            <person name="Riley R."/>
            <person name="Clum A."/>
            <person name="Lindquist E."/>
            <person name="Ence D."/>
            <person name="Campbell M."/>
            <person name="Kronenberg Z."/>
            <person name="Feau N."/>
            <person name="Dhillon B."/>
            <person name="Hamelin R."/>
            <person name="Burleigh J."/>
            <person name="Smith J."/>
            <person name="Yandell M."/>
            <person name="Nelson C."/>
            <person name="Grigoriev I."/>
            <person name="Davis J."/>
        </authorList>
    </citation>
    <scope>NUCLEOTIDE SEQUENCE</scope>
    <source>
        <strain evidence="2">G11</strain>
    </source>
</reference>
<evidence type="ECO:0000313" key="2">
    <source>
        <dbReference type="EMBL" id="KAG0141502.1"/>
    </source>
</evidence>
<name>A0A9P6T6Z0_9BASI</name>
<comment type="caution">
    <text evidence="2">The sequence shown here is derived from an EMBL/GenBank/DDBJ whole genome shotgun (WGS) entry which is preliminary data.</text>
</comment>
<proteinExistence type="predicted"/>
<dbReference type="InterPro" id="IPR017946">
    <property type="entry name" value="PLC-like_Pdiesterase_TIM-brl"/>
</dbReference>
<dbReference type="EMBL" id="MU167384">
    <property type="protein sequence ID" value="KAG0141502.1"/>
    <property type="molecule type" value="Genomic_DNA"/>
</dbReference>
<organism evidence="2 3">
    <name type="scientific">Cronartium quercuum f. sp. fusiforme G11</name>
    <dbReference type="NCBI Taxonomy" id="708437"/>
    <lineage>
        <taxon>Eukaryota</taxon>
        <taxon>Fungi</taxon>
        <taxon>Dikarya</taxon>
        <taxon>Basidiomycota</taxon>
        <taxon>Pucciniomycotina</taxon>
        <taxon>Pucciniomycetes</taxon>
        <taxon>Pucciniales</taxon>
        <taxon>Coleosporiaceae</taxon>
        <taxon>Cronartium</taxon>
    </lineage>
</organism>